<reference evidence="1 2" key="1">
    <citation type="submission" date="2016-10" db="EMBL/GenBank/DDBJ databases">
        <authorList>
            <person name="de Groot N.N."/>
        </authorList>
    </citation>
    <scope>NUCLEOTIDE SEQUENCE [LARGE SCALE GENOMIC DNA]</scope>
    <source>
        <strain evidence="1 2">CGMCC 1.9109</strain>
    </source>
</reference>
<dbReference type="OrthoDB" id="9806367at2"/>
<keyword evidence="2" id="KW-1185">Reference proteome</keyword>
<gene>
    <name evidence="1" type="ORF">SAMN04488071_0587</name>
</gene>
<dbReference type="STRING" id="637679.GCA_001550055_00303"/>
<dbReference type="InterPro" id="IPR021335">
    <property type="entry name" value="DUF2948"/>
</dbReference>
<name>A0A1G6UGQ6_9PROT</name>
<protein>
    <recommendedName>
        <fullName evidence="3">DUF2948 domain-containing protein</fullName>
    </recommendedName>
</protein>
<dbReference type="AlphaFoldDB" id="A0A1G6UGQ6"/>
<proteinExistence type="predicted"/>
<evidence type="ECO:0008006" key="3">
    <source>
        <dbReference type="Google" id="ProtNLM"/>
    </source>
</evidence>
<evidence type="ECO:0000313" key="2">
    <source>
        <dbReference type="Proteomes" id="UP000183685"/>
    </source>
</evidence>
<organism evidence="1 2">
    <name type="scientific">Kordiimonas lacus</name>
    <dbReference type="NCBI Taxonomy" id="637679"/>
    <lineage>
        <taxon>Bacteria</taxon>
        <taxon>Pseudomonadati</taxon>
        <taxon>Pseudomonadota</taxon>
        <taxon>Alphaproteobacteria</taxon>
        <taxon>Kordiimonadales</taxon>
        <taxon>Kordiimonadaceae</taxon>
        <taxon>Kordiimonas</taxon>
    </lineage>
</organism>
<dbReference type="RefSeq" id="WP_068308085.1">
    <property type="nucleotide sequence ID" value="NZ_DAIOMO010000003.1"/>
</dbReference>
<dbReference type="Proteomes" id="UP000183685">
    <property type="component" value="Unassembled WGS sequence"/>
</dbReference>
<sequence length="144" mass="16353">MSDALKLISQTEEDLTIMSGLLQDTTVRVGDIAWLPKEHRFAFVGNRFRWEKKRKFLRPKGERVRTGFHMDGILAAKLHGIDIKAEDTVLELLDIEAHENGDDYFIMLNFAGGASIRLTAECIDATLSDMGDEWEALERPHHAD</sequence>
<dbReference type="EMBL" id="FNAK01000001">
    <property type="protein sequence ID" value="SDD40588.1"/>
    <property type="molecule type" value="Genomic_DNA"/>
</dbReference>
<accession>A0A1G6UGQ6</accession>
<dbReference type="Pfam" id="PF11164">
    <property type="entry name" value="DUF2948"/>
    <property type="match status" value="1"/>
</dbReference>
<evidence type="ECO:0000313" key="1">
    <source>
        <dbReference type="EMBL" id="SDD40588.1"/>
    </source>
</evidence>